<dbReference type="InterPro" id="IPR044929">
    <property type="entry name" value="DNA/RNA_non-sp_Endonuclease_sf"/>
</dbReference>
<dbReference type="EMBL" id="JAFLQW010000554">
    <property type="protein sequence ID" value="MBO0351521.1"/>
    <property type="molecule type" value="Genomic_DNA"/>
</dbReference>
<evidence type="ECO:0000313" key="4">
    <source>
        <dbReference type="Proteomes" id="UP000664844"/>
    </source>
</evidence>
<evidence type="ECO:0000259" key="2">
    <source>
        <dbReference type="SMART" id="SM00892"/>
    </source>
</evidence>
<dbReference type="InterPro" id="IPR001604">
    <property type="entry name" value="Endo_G_ENPP1-like_dom"/>
</dbReference>
<dbReference type="SUPFAM" id="SSF50969">
    <property type="entry name" value="YVTN repeat-like/Quinoprotein amine dehydrogenase"/>
    <property type="match status" value="1"/>
</dbReference>
<dbReference type="GO" id="GO:0004519">
    <property type="term" value="F:endonuclease activity"/>
    <property type="evidence" value="ECO:0007669"/>
    <property type="project" value="UniProtKB-KW"/>
</dbReference>
<dbReference type="Gene3D" id="2.130.10.10">
    <property type="entry name" value="YVTN repeat-like/Quinoprotein amine dehydrogenase"/>
    <property type="match status" value="1"/>
</dbReference>
<name>A0ABS3FY33_9CYAN</name>
<dbReference type="InterPro" id="IPR040255">
    <property type="entry name" value="Non-specific_endonuclease"/>
</dbReference>
<dbReference type="Proteomes" id="UP000664844">
    <property type="component" value="Unassembled WGS sequence"/>
</dbReference>
<proteinExistence type="predicted"/>
<feature type="non-terminal residue" evidence="3">
    <location>
        <position position="1"/>
    </location>
</feature>
<comment type="caution">
    <text evidence="3">The sequence shown here is derived from an EMBL/GenBank/DDBJ whole genome shotgun (WGS) entry which is preliminary data.</text>
</comment>
<keyword evidence="3" id="KW-0540">Nuclease</keyword>
<dbReference type="Pfam" id="PF01223">
    <property type="entry name" value="Endonuclease_NS"/>
    <property type="match status" value="1"/>
</dbReference>
<keyword evidence="3" id="KW-0255">Endonuclease</keyword>
<keyword evidence="4" id="KW-1185">Reference proteome</keyword>
<dbReference type="SUPFAM" id="SSF75011">
    <property type="entry name" value="3-carboxy-cis,cis-mucoante lactonizing enzyme"/>
    <property type="match status" value="1"/>
</dbReference>
<dbReference type="SUPFAM" id="SSF54060">
    <property type="entry name" value="His-Me finger endonucleases"/>
    <property type="match status" value="1"/>
</dbReference>
<dbReference type="SMART" id="SM00892">
    <property type="entry name" value="Endonuclease_NS"/>
    <property type="match status" value="1"/>
</dbReference>
<sequence>ISSVNIVAVPTVGLPIVTSLGVQRSTEGLASFSASLNMPAPAENNPNSAPIIQEVSLQFTDENGQAFEGNEPVVFLTASNVLIDETQLLDPLGSRFEDLSVKFHVGEKVYEGTVVRELSEALGDNQFKVAVKVPNTVALGTSRISLARQQNRLVGQNSTSPVYEVYEYDSNKIRLDEAGEYVFAALNTADRLAVLEGVNPESVVEQSDSTQLLRATIPVGTYEQLDRPSASAVTHDGTRVYVTLSRSSQVALVDAMVLAQVDTDASIEGMNPIDLPAGSSPTSIAIGSRDKYAYIADGNSEKIYVLDINPSSATYHEIIHTISVDSPTAKLNQVAISSDQRKLFVTANNGWIYVINIDPQDRPDDPNSNPRLWHEQIGAIQTATGAGGIEATADPLKMVFTNSNRSQDANGFGVLSVTDDDPLNFAATSRYANIGIGPVSDYFDVNEAVAVDVMDDGSYAFVAVRNFLGSIFQDDPRQGGNIGIIKDPFGENPQLVAATRPIPGGLLQDVVLDNENKYLYAAFNGIGGNRGGTYVFDVEEIIKTLENPSEFTIDHLDRGIGSPYYDPSTAQLVSQSDFATVPIDDINPEISIAADYQILTGDWAKNQFTYGVPEGSTRSPVGTGQTFHLSVAPTSDGLELIGPIGVEEWETNSLTPTFEWDFGSTLSEEIKEVNLFVSVFEEGDGLLPWDSVVNLSDPTILPNLTAAEKREFLTQPWNGYDDFNPNRVLTATWKENEGWIWNGGQNYTSTNTSFTLDPDRTLTANQTYYWAVESVTMDGDRELKLGQFNTPSITNDSPFSSVTILTHGFNPPYISQSEIPPQFFELAGNILDAGGGGLMLRYHKPTGFWTPVNRYGQIMADFPQGENPENTENYLEQLGNYITNHYRGNPLVLLPDWAQNQESAVPDSGFTEGAADAFYASLVQLDQWLGGSVGTRNEQGELVRLYDTQGNLIRQQGDLFNSPMHFIGFSRGTIVNSEILQRLLTTYPHAGGIDENNRDLHVTTIDPHDFDQPGLSLPIIGGFRNFYEPKVQMWEGITFADNYYQTTAEPNSFTSITPNGRNLPNLLPPEDSGNAPGLQFPTDENGNFLGVPDVVEFLGTRLGTEDDANSRVGFSRQTDPIPVIGGGLGATHGRVLSWYLGTTDLELSESNPSEVTAWGDNPLYRRRSDGRYDVLFDEDFYKTYPNRVNPWYVPQHTEAEFENRLGEAPWEGIGSGWFYSELGGGKELRPYQVNGTKQSRDEIENFDEYLSSRRVPLHFDNTHSASMRGDFAVPTLFNGNFDAAIDPFGNQLNTIRRNISSGIPGWSFHNAQNPQIDLVSQLADVSAIKGKDETDYAFKLGDGLTEIVHNRFVVPDWGALRFDVHVPIPARLDDRNDYIEVYLETDTQTYTLRGEQVDPEAIVNHFSFEGNASSIPIEDIRSVSAAVDLREVHPITIGQPSIQSQLNRIGFRSQGFETFQVDVPDEVRGQPAKLRFKLHGDTVAYIDNVFFQSEHLKFGNPALNGQEARADGLYQPNNYLLEKPQYAVSYSDELKTPNWVSYKLDPSWLAGISPPQRPYFSPDFGLPFESTVLREDYGKNTGYNGTVAIIGHLVPNQDRIRGTQSYHTTLHPETSNPEHYFIFKDNFQTFLTTNAVGQPQYDRAWQALEGDLNSFVRNPNHLRNEVYVIAGRLGSQDRIPSYNPPGIDRPFDIDVPDLLWKVILIPEAPGQSPANLTLNAVTFGVILPNTNQPSNNWRGSVFSVNDIEELTGYNFFSNIPDEIQEQIENNNTVLLI</sequence>
<dbReference type="InterPro" id="IPR020821">
    <property type="entry name" value="ENPP1-3/EXOG-like_nuc-like"/>
</dbReference>
<keyword evidence="3" id="KW-0378">Hydrolase</keyword>
<protein>
    <submittedName>
        <fullName evidence="3">DNA/RNA non-specific endonuclease</fullName>
    </submittedName>
</protein>
<evidence type="ECO:0000313" key="3">
    <source>
        <dbReference type="EMBL" id="MBO0351521.1"/>
    </source>
</evidence>
<accession>A0ABS3FY33</accession>
<dbReference type="InterPro" id="IPR015943">
    <property type="entry name" value="WD40/YVTN_repeat-like_dom_sf"/>
</dbReference>
<evidence type="ECO:0000259" key="1">
    <source>
        <dbReference type="SMART" id="SM00477"/>
    </source>
</evidence>
<dbReference type="RefSeq" id="WP_207089954.1">
    <property type="nucleotide sequence ID" value="NZ_JAFLQW010000554.1"/>
</dbReference>
<dbReference type="PANTHER" id="PTHR13966:SF5">
    <property type="entry name" value="ENDONUCLEASE G, MITOCHONDRIAL"/>
    <property type="match status" value="1"/>
</dbReference>
<dbReference type="InterPro" id="IPR044925">
    <property type="entry name" value="His-Me_finger_sf"/>
</dbReference>
<organism evidence="3 4">
    <name type="scientific">Phormidium pseudopriestleyi FRX01</name>
    <dbReference type="NCBI Taxonomy" id="1759528"/>
    <lineage>
        <taxon>Bacteria</taxon>
        <taxon>Bacillati</taxon>
        <taxon>Cyanobacteriota</taxon>
        <taxon>Cyanophyceae</taxon>
        <taxon>Oscillatoriophycideae</taxon>
        <taxon>Oscillatoriales</taxon>
        <taxon>Oscillatoriaceae</taxon>
        <taxon>Phormidium</taxon>
    </lineage>
</organism>
<feature type="domain" description="ENPP1-3/EXOG-like endonuclease/phosphodiesterase" evidence="1">
    <location>
        <begin position="1523"/>
        <end position="1762"/>
    </location>
</feature>
<gene>
    <name evidence="3" type="ORF">J0895_21045</name>
</gene>
<dbReference type="SMART" id="SM00477">
    <property type="entry name" value="NUC"/>
    <property type="match status" value="1"/>
</dbReference>
<reference evidence="3 4" key="1">
    <citation type="submission" date="2021-03" db="EMBL/GenBank/DDBJ databases">
        <title>Metabolic Capacity of the Antarctic Cyanobacterium Phormidium pseudopriestleyi that Sustains Oxygenic Photosynthesis in the Presence of Hydrogen Sulfide.</title>
        <authorList>
            <person name="Lumian J.E."/>
            <person name="Jungblut A.D."/>
            <person name="Dillon M.L."/>
            <person name="Hawes I."/>
            <person name="Doran P.T."/>
            <person name="Mackey T.J."/>
            <person name="Dick G.J."/>
            <person name="Grettenberger C.L."/>
            <person name="Sumner D.Y."/>
        </authorList>
    </citation>
    <scope>NUCLEOTIDE SEQUENCE [LARGE SCALE GENOMIC DNA]</scope>
    <source>
        <strain evidence="3 4">FRX01</strain>
    </source>
</reference>
<dbReference type="Gene3D" id="3.40.570.10">
    <property type="entry name" value="Extracellular Endonuclease, subunit A"/>
    <property type="match status" value="1"/>
</dbReference>
<dbReference type="InterPro" id="IPR011044">
    <property type="entry name" value="Quino_amine_DH_bsu"/>
</dbReference>
<dbReference type="PANTHER" id="PTHR13966">
    <property type="entry name" value="ENDONUCLEASE RELATED"/>
    <property type="match status" value="1"/>
</dbReference>
<feature type="domain" description="DNA/RNA non-specific endonuclease/pyrophosphatase/phosphodiesterase" evidence="2">
    <location>
        <begin position="1522"/>
        <end position="1762"/>
    </location>
</feature>